<proteinExistence type="predicted"/>
<feature type="domain" description="DUF551" evidence="1">
    <location>
        <begin position="63"/>
        <end position="142"/>
    </location>
</feature>
<name>A0A8S5TPZ3_9CAUD</name>
<reference evidence="2" key="1">
    <citation type="journal article" date="2021" name="Proc. Natl. Acad. Sci. U.S.A.">
        <title>A Catalog of Tens of Thousands of Viruses from Human Metagenomes Reveals Hidden Associations with Chronic Diseases.</title>
        <authorList>
            <person name="Tisza M.J."/>
            <person name="Buck C.B."/>
        </authorList>
    </citation>
    <scope>NUCLEOTIDE SEQUENCE</scope>
    <source>
        <strain evidence="2">CtCXW4</strain>
    </source>
</reference>
<accession>A0A8S5TPZ3</accession>
<dbReference type="Pfam" id="PF04448">
    <property type="entry name" value="DUF551"/>
    <property type="match status" value="1"/>
</dbReference>
<dbReference type="EMBL" id="BK032876">
    <property type="protein sequence ID" value="DAF65200.1"/>
    <property type="molecule type" value="Genomic_DNA"/>
</dbReference>
<sequence length="147" mass="17137">MGKTIDAEEFLSWLNEAEEELKNTMADELNPDRKDEGILLTTETVRKYVEKMCKIDNADKGHGWIPVTERLPEDERDVLLTLESTNGSGYREYSVGCYIQVFDEDTEKHWLDRQYGYLEWDRYSNGHGGCSLYRVTAWMPIPNLYKG</sequence>
<organism evidence="2">
    <name type="scientific">Myoviridae sp. ctCXW4</name>
    <dbReference type="NCBI Taxonomy" id="2827669"/>
    <lineage>
        <taxon>Viruses</taxon>
        <taxon>Duplodnaviria</taxon>
        <taxon>Heunggongvirae</taxon>
        <taxon>Uroviricota</taxon>
        <taxon>Caudoviricetes</taxon>
    </lineage>
</organism>
<dbReference type="InterPro" id="IPR007539">
    <property type="entry name" value="DUF551"/>
</dbReference>
<evidence type="ECO:0000259" key="1">
    <source>
        <dbReference type="Pfam" id="PF04448"/>
    </source>
</evidence>
<evidence type="ECO:0000313" key="2">
    <source>
        <dbReference type="EMBL" id="DAF65200.1"/>
    </source>
</evidence>
<protein>
    <recommendedName>
        <fullName evidence="1">DUF551 domain-containing protein</fullName>
    </recommendedName>
</protein>